<dbReference type="Proteomes" id="UP000293142">
    <property type="component" value="Unassembled WGS sequence"/>
</dbReference>
<comment type="caution">
    <text evidence="2">The sequence shown here is derived from an EMBL/GenBank/DDBJ whole genome shotgun (WGS) entry which is preliminary data.</text>
</comment>
<organism evidence="2 3">
    <name type="scientific">Paenibacillus thalictri</name>
    <dbReference type="NCBI Taxonomy" id="2527873"/>
    <lineage>
        <taxon>Bacteria</taxon>
        <taxon>Bacillati</taxon>
        <taxon>Bacillota</taxon>
        <taxon>Bacilli</taxon>
        <taxon>Bacillales</taxon>
        <taxon>Paenibacillaceae</taxon>
        <taxon>Paenibacillus</taxon>
    </lineage>
</organism>
<dbReference type="EMBL" id="SIRE01000044">
    <property type="protein sequence ID" value="TBL68562.1"/>
    <property type="molecule type" value="Genomic_DNA"/>
</dbReference>
<reference evidence="2 3" key="1">
    <citation type="submission" date="2019-02" db="EMBL/GenBank/DDBJ databases">
        <title>Paenibacillus sp. nov., isolated from surface-sterilized tissue of Thalictrum simplex L.</title>
        <authorList>
            <person name="Tuo L."/>
        </authorList>
    </citation>
    <scope>NUCLEOTIDE SEQUENCE [LARGE SCALE GENOMIC DNA]</scope>
    <source>
        <strain evidence="2 3">N2SHLJ1</strain>
    </source>
</reference>
<name>A0A4V2J307_9BACL</name>
<evidence type="ECO:0000256" key="1">
    <source>
        <dbReference type="SAM" id="SignalP"/>
    </source>
</evidence>
<dbReference type="Pfam" id="PF22633">
    <property type="entry name" value="F5_F8_type_C_2"/>
    <property type="match status" value="1"/>
</dbReference>
<feature type="signal peptide" evidence="1">
    <location>
        <begin position="1"/>
        <end position="35"/>
    </location>
</feature>
<dbReference type="InterPro" id="IPR008979">
    <property type="entry name" value="Galactose-bd-like_sf"/>
</dbReference>
<evidence type="ECO:0000313" key="3">
    <source>
        <dbReference type="Proteomes" id="UP000293142"/>
    </source>
</evidence>
<keyword evidence="3" id="KW-1185">Reference proteome</keyword>
<evidence type="ECO:0008006" key="4">
    <source>
        <dbReference type="Google" id="ProtNLM"/>
    </source>
</evidence>
<dbReference type="SUPFAM" id="SSF49785">
    <property type="entry name" value="Galactose-binding domain-like"/>
    <property type="match status" value="1"/>
</dbReference>
<gene>
    <name evidence="2" type="ORF">EYB31_37830</name>
</gene>
<dbReference type="InterPro" id="IPR018247">
    <property type="entry name" value="EF_Hand_1_Ca_BS"/>
</dbReference>
<feature type="chain" id="PRO_5020323675" description="Discoidin domain-containing protein" evidence="1">
    <location>
        <begin position="36"/>
        <end position="419"/>
    </location>
</feature>
<accession>A0A4V2J307</accession>
<dbReference type="Gene3D" id="2.60.120.260">
    <property type="entry name" value="Galactose-binding domain-like"/>
    <property type="match status" value="1"/>
</dbReference>
<dbReference type="AlphaFoldDB" id="A0A4V2J307"/>
<protein>
    <recommendedName>
        <fullName evidence="4">Discoidin domain-containing protein</fullName>
    </recommendedName>
</protein>
<keyword evidence="1" id="KW-0732">Signal</keyword>
<proteinExistence type="predicted"/>
<evidence type="ECO:0000313" key="2">
    <source>
        <dbReference type="EMBL" id="TBL68562.1"/>
    </source>
</evidence>
<sequence length="419" mass="44737">MISRQMAFKLGALATSAAVILLMMMLISSPSESYAQNATNLALNPAGTGYPQVSASYTCGCDNVWSIVNGIQSYTENPRDRWTNYGSPNTSDTIDIQFGAAASFNQVKLYIYDDHGGVQPPASYEVQYWNGNAWTGVTNPIKNPAIPAAYLNTVNFDTVFSSKLRIVITNSSQAYSGLVELEVFLGDTAADNNAASAVMTAIGQLPERAAVTLADKPAIAAARTAYEQLTAYQKNLVTNLGKLTEAEAAISEWELYIIPGGKDPGVLSAFSDAAGYSATVTLSSVLNATYGVQAGKFMAAGSGATATSAVYAVYAAIDSNLQTIKVTFPAPVFLNDDDVTLSFQGGAMMTANNEPVNGVRQLPVIPFGKLDLSHDGRIGIEDIVLMLGNPVFRLDLNRDGTFDRDDVLIFMRQISPYSR</sequence>
<dbReference type="PROSITE" id="PS00018">
    <property type="entry name" value="EF_HAND_1"/>
    <property type="match status" value="1"/>
</dbReference>